<feature type="domain" description="VWFA" evidence="2">
    <location>
        <begin position="289"/>
        <end position="469"/>
    </location>
</feature>
<dbReference type="GeneID" id="63718479"/>
<evidence type="ECO:0000313" key="5">
    <source>
        <dbReference type="Proteomes" id="UP000076580"/>
    </source>
</evidence>
<dbReference type="Gene3D" id="3.40.50.410">
    <property type="entry name" value="von Willebrand factor, type A domain"/>
    <property type="match status" value="1"/>
</dbReference>
<dbReference type="InterPro" id="IPR013694">
    <property type="entry name" value="VIT"/>
</dbReference>
<name>A0A151GP23_DRECN</name>
<feature type="region of interest" description="Disordered" evidence="1">
    <location>
        <begin position="813"/>
        <end position="846"/>
    </location>
</feature>
<dbReference type="InterPro" id="IPR036465">
    <property type="entry name" value="vWFA_dom_sf"/>
</dbReference>
<proteinExistence type="predicted"/>
<feature type="region of interest" description="Disordered" evidence="1">
    <location>
        <begin position="506"/>
        <end position="525"/>
    </location>
</feature>
<evidence type="ECO:0000259" key="3">
    <source>
        <dbReference type="PROSITE" id="PS51468"/>
    </source>
</evidence>
<dbReference type="Pfam" id="PF08487">
    <property type="entry name" value="VIT"/>
    <property type="match status" value="1"/>
</dbReference>
<comment type="caution">
    <text evidence="4">The sequence shown here is derived from an EMBL/GenBank/DDBJ whole genome shotgun (WGS) entry which is preliminary data.</text>
</comment>
<dbReference type="STRING" id="98403.A0A151GP23"/>
<organism evidence="4 5">
    <name type="scientific">Drechmeria coniospora</name>
    <name type="common">Nematophagous fungus</name>
    <name type="synonym">Meria coniospora</name>
    <dbReference type="NCBI Taxonomy" id="98403"/>
    <lineage>
        <taxon>Eukaryota</taxon>
        <taxon>Fungi</taxon>
        <taxon>Dikarya</taxon>
        <taxon>Ascomycota</taxon>
        <taxon>Pezizomycotina</taxon>
        <taxon>Sordariomycetes</taxon>
        <taxon>Hypocreomycetidae</taxon>
        <taxon>Hypocreales</taxon>
        <taxon>Ophiocordycipitaceae</taxon>
        <taxon>Drechmeria</taxon>
    </lineage>
</organism>
<dbReference type="PROSITE" id="PS50234">
    <property type="entry name" value="VWFA"/>
    <property type="match status" value="1"/>
</dbReference>
<gene>
    <name evidence="4" type="ORF">DCS_05836</name>
</gene>
<dbReference type="AlphaFoldDB" id="A0A151GP23"/>
<evidence type="ECO:0000256" key="1">
    <source>
        <dbReference type="SAM" id="MobiDB-lite"/>
    </source>
</evidence>
<accession>A0A151GP23</accession>
<evidence type="ECO:0000313" key="4">
    <source>
        <dbReference type="EMBL" id="KYK58818.1"/>
    </source>
</evidence>
<protein>
    <recommendedName>
        <fullName evidence="6">von Willebrand domain containing protein</fullName>
    </recommendedName>
</protein>
<feature type="domain" description="VIT" evidence="3">
    <location>
        <begin position="10"/>
        <end position="141"/>
    </location>
</feature>
<sequence length="956" mass="102905">MARHIPNLPLCGCFVVHAERRQWLPLINLDAHATILASTSRTTLTQTFTNDSPAKLDTVRYDFPLYDGVSVVAFKCTVDDRVINGVVREREAAKKTFDHAVASGETAALLEQNLRASDVFTTTLGNVPAAEKVKVEITYLGELEHDAEVDGLRFTIPTSIAPRYDGGGTVRGHHSNDAVGDGTISIVVDAEMAEGCSISNIQSPSHPISVDIGKTSASASSNEPASLRRASARLSLGTAVLDKDFVVYVVADGLANPTVFLETHSNLPNQRALMATLVPRFNLPNDKPEIVFICDRSGSMGVGDKMPNLVAALQIFLKSLPVASRFNVCSFGSHFKFLWDRSKHYDQESLDHAVAHLESFSADFGGTEMYEPLKEAFARRFTDMNLEVFLLTDGEIWQQDELFELVNDNVSKSKGAIRVFSLGIGEDASSALIHGVARAGNGFAQMVATNEKMNKKVIRMLKGALTPHVTNYALEIKYEQGDAPADEDFVVVEKAMHTLSVHLDGCSSGDEETNKGNGAKEPISLFDPTIENKDLEISDASTGIGDKFNNLPFISPPSYLQTPFEIPALFPFNRTTVYVMLSDATPHREPKSIVLTGTSTHGPLRLEIPVTKLAREGTTIHRLAARKAIQELEEGRGWIVHATDGKGNLLKTKHEGQFERMVQREAVRLGVEYQVSGKWCSFVAVQEKSMPGERAEEKMVLGEFEVLGPEQPTPRGHVQLMCKAAAPMAQLVGRGGPMLAQRQAPMAAQMALPMQDAMMAAPMGGPMPAPMGGPMPAPMATLISPPAPAKSFGGASWSIPSFRAAKAAISRFGAPGSSEGALRKRAPSETASYSAASPGAAGGGGHACGGHAGANPLSELASLQTFIGSWEWNAALEKVLNVTEKQTSAIVLPLTGGNRNDILATICAVLYLKRKLASERDAWELMVDKAEGWLEEQTGKSADVLVKIVLDAGILS</sequence>
<reference evidence="4 5" key="1">
    <citation type="journal article" date="2016" name="Sci. Rep.">
        <title>Insights into Adaptations to a Near-Obligate Nematode Endoparasitic Lifestyle from the Finished Genome of Drechmeria coniospora.</title>
        <authorList>
            <person name="Zhang L."/>
            <person name="Zhou Z."/>
            <person name="Guo Q."/>
            <person name="Fokkens L."/>
            <person name="Miskei M."/>
            <person name="Pocsi I."/>
            <person name="Zhang W."/>
            <person name="Chen M."/>
            <person name="Wang L."/>
            <person name="Sun Y."/>
            <person name="Donzelli B.G."/>
            <person name="Gibson D.M."/>
            <person name="Nelson D.R."/>
            <person name="Luo J.G."/>
            <person name="Rep M."/>
            <person name="Liu H."/>
            <person name="Yang S."/>
            <person name="Wang J."/>
            <person name="Krasnoff S.B."/>
            <person name="Xu Y."/>
            <person name="Molnar I."/>
            <person name="Lin M."/>
        </authorList>
    </citation>
    <scope>NUCLEOTIDE SEQUENCE [LARGE SCALE GENOMIC DNA]</scope>
    <source>
        <strain evidence="4 5">ARSEF 6962</strain>
    </source>
</reference>
<dbReference type="RefSeq" id="XP_040658170.1">
    <property type="nucleotide sequence ID" value="XM_040803137.1"/>
</dbReference>
<dbReference type="EMBL" id="LAYC01000002">
    <property type="protein sequence ID" value="KYK58818.1"/>
    <property type="molecule type" value="Genomic_DNA"/>
</dbReference>
<keyword evidence="5" id="KW-1185">Reference proteome</keyword>
<dbReference type="Proteomes" id="UP000076580">
    <property type="component" value="Chromosome 02"/>
</dbReference>
<evidence type="ECO:0008006" key="6">
    <source>
        <dbReference type="Google" id="ProtNLM"/>
    </source>
</evidence>
<dbReference type="PROSITE" id="PS51468">
    <property type="entry name" value="VIT"/>
    <property type="match status" value="1"/>
</dbReference>
<dbReference type="PANTHER" id="PTHR45737:SF6">
    <property type="entry name" value="VON WILLEBRAND FACTOR A DOMAIN-CONTAINING PROTEIN 5A"/>
    <property type="match status" value="1"/>
</dbReference>
<dbReference type="SUPFAM" id="SSF53300">
    <property type="entry name" value="vWA-like"/>
    <property type="match status" value="1"/>
</dbReference>
<evidence type="ECO:0000259" key="2">
    <source>
        <dbReference type="PROSITE" id="PS50234"/>
    </source>
</evidence>
<dbReference type="PANTHER" id="PTHR45737">
    <property type="entry name" value="VON WILLEBRAND FACTOR A DOMAIN-CONTAINING PROTEIN 5A"/>
    <property type="match status" value="1"/>
</dbReference>
<dbReference type="SMART" id="SM00609">
    <property type="entry name" value="VIT"/>
    <property type="match status" value="1"/>
</dbReference>
<dbReference type="InParanoid" id="A0A151GP23"/>
<dbReference type="Pfam" id="PF13768">
    <property type="entry name" value="VWA_3"/>
    <property type="match status" value="1"/>
</dbReference>
<dbReference type="InterPro" id="IPR002035">
    <property type="entry name" value="VWF_A"/>
</dbReference>
<dbReference type="SMART" id="SM00327">
    <property type="entry name" value="VWA"/>
    <property type="match status" value="1"/>
</dbReference>